<dbReference type="AlphaFoldDB" id="M1LYN9"/>
<dbReference type="KEGG" id="csr:Cspa_c46520"/>
<feature type="transmembrane region" description="Helical" evidence="9">
    <location>
        <begin position="60"/>
        <end position="80"/>
    </location>
</feature>
<dbReference type="CDD" id="cd12912">
    <property type="entry name" value="PDC2_MCP_like"/>
    <property type="match status" value="1"/>
</dbReference>
<dbReference type="CDD" id="cd12914">
    <property type="entry name" value="PDC1_DGC_like"/>
    <property type="match status" value="1"/>
</dbReference>
<reference evidence="11 12" key="1">
    <citation type="submission" date="2013-02" db="EMBL/GenBank/DDBJ databases">
        <title>Genome sequence of Clostridium saccharoperbutylacetonicum N1-4(HMT).</title>
        <authorList>
            <person name="Poehlein A."/>
            <person name="Daniel R."/>
        </authorList>
    </citation>
    <scope>NUCLEOTIDE SEQUENCE [LARGE SCALE GENOMIC DNA]</scope>
    <source>
        <strain evidence="12">N1-4(HMT)</strain>
    </source>
</reference>
<dbReference type="RefSeq" id="WP_015394716.1">
    <property type="nucleotide sequence ID" value="NC_020291.1"/>
</dbReference>
<evidence type="ECO:0000256" key="6">
    <source>
        <dbReference type="ARBA" id="ARBA00023136"/>
    </source>
</evidence>
<comment type="subcellular location">
    <subcellularLocation>
        <location evidence="1">Cell membrane</location>
        <topology evidence="1">Multi-pass membrane protein</topology>
    </subcellularLocation>
</comment>
<sequence length="715" mass="78344">MKFTKNKNQNPVNKKIKLSNFSFKQKFINLKKKNKNSTKSSYSHLNDNFKLNRNSISFKVLLKVVPIVIITLIIVSVFTYTSAQKALYSNSLELLNQLSSITAQDISDVMTEKIKSIDSLAHNPIITNPEAPMQDKLNILLEEKKFQQYNNMGIATPDGKLTLLDGSTVNIKSYDYFSIALSGHSYVSEPFQSNFSKDFVIAISAPIKDMNKTLGVLVAFKSGDEISNISKKISFLSTGKAYVVNSNSKIIGHSNEDYVKNATNLGEILTNTDKSAPYDLLSKISQAQSGSTEIISDNKLQTLSYSLVPSTGWSVIVTVENDDLLKSVANLKFTNIITGIASLILISLILIFAISKISKQILYVVSLMKTYAQGDFSVEIHEKTLKDPTETGIMCNSLMSIKNSLNTSIDMIKSNSSNLNEQSTGLSSISEELSSLIDTIVRAISDISEGTSNQTDNLISSTNNLNEFGEKISTLTDKVNDVTMTSSEIGTKAKKGNAEIQVLVTSIELLNNNFNDFNKSLAVMANDIKEVNEMTSLINSISEQTNLLALNAAIEAARAGEAGRGFTVVADEIRKLAEMSKNSAQTIYSIVSKVLNNTDNISKNTNNITKDVQNQTNVIKNTITAFNEISTSVEEMVPQMYSIAKDFVDLNSEKDALVTNITNISAVAQQISATTQEIYSSSEELSSASSEVANSAQKVSTLSNELNESFDQFKF</sequence>
<dbReference type="PANTHER" id="PTHR32089">
    <property type="entry name" value="METHYL-ACCEPTING CHEMOTAXIS PROTEIN MCPB"/>
    <property type="match status" value="1"/>
</dbReference>
<evidence type="ECO:0000256" key="8">
    <source>
        <dbReference type="PROSITE-ProRule" id="PRU00284"/>
    </source>
</evidence>
<dbReference type="Proteomes" id="UP000011728">
    <property type="component" value="Chromosome"/>
</dbReference>
<organism evidence="11 12">
    <name type="scientific">Clostridium saccharoperbutylacetonicum N1-4(HMT)</name>
    <dbReference type="NCBI Taxonomy" id="931276"/>
    <lineage>
        <taxon>Bacteria</taxon>
        <taxon>Bacillati</taxon>
        <taxon>Bacillota</taxon>
        <taxon>Clostridia</taxon>
        <taxon>Eubacteriales</taxon>
        <taxon>Clostridiaceae</taxon>
        <taxon>Clostridium</taxon>
    </lineage>
</organism>
<evidence type="ECO:0000256" key="1">
    <source>
        <dbReference type="ARBA" id="ARBA00004651"/>
    </source>
</evidence>
<feature type="transmembrane region" description="Helical" evidence="9">
    <location>
        <begin position="333"/>
        <end position="354"/>
    </location>
</feature>
<dbReference type="PROSITE" id="PS50111">
    <property type="entry name" value="CHEMOTAXIS_TRANSDUC_2"/>
    <property type="match status" value="1"/>
</dbReference>
<evidence type="ECO:0000256" key="5">
    <source>
        <dbReference type="ARBA" id="ARBA00022989"/>
    </source>
</evidence>
<keyword evidence="7 8" id="KW-0807">Transducer</keyword>
<dbReference type="GO" id="GO:0007165">
    <property type="term" value="P:signal transduction"/>
    <property type="evidence" value="ECO:0007669"/>
    <property type="project" value="UniProtKB-KW"/>
</dbReference>
<evidence type="ECO:0000313" key="11">
    <source>
        <dbReference type="EMBL" id="AGF58405.1"/>
    </source>
</evidence>
<dbReference type="EMBL" id="CP004121">
    <property type="protein sequence ID" value="AGF58405.1"/>
    <property type="molecule type" value="Genomic_DNA"/>
</dbReference>
<dbReference type="STRING" id="36745.CLSAP_44220"/>
<dbReference type="HOGENOM" id="CLU_000445_107_19_9"/>
<dbReference type="GO" id="GO:0005886">
    <property type="term" value="C:plasma membrane"/>
    <property type="evidence" value="ECO:0007669"/>
    <property type="project" value="UniProtKB-SubCell"/>
</dbReference>
<evidence type="ECO:0000259" key="10">
    <source>
        <dbReference type="PROSITE" id="PS50111"/>
    </source>
</evidence>
<dbReference type="Gene3D" id="6.10.340.10">
    <property type="match status" value="1"/>
</dbReference>
<evidence type="ECO:0000256" key="9">
    <source>
        <dbReference type="SAM" id="Phobius"/>
    </source>
</evidence>
<dbReference type="GO" id="GO:0006935">
    <property type="term" value="P:chemotaxis"/>
    <property type="evidence" value="ECO:0007669"/>
    <property type="project" value="UniProtKB-KW"/>
</dbReference>
<keyword evidence="4 9" id="KW-0812">Transmembrane</keyword>
<dbReference type="Gene3D" id="1.10.287.950">
    <property type="entry name" value="Methyl-accepting chemotaxis protein"/>
    <property type="match status" value="1"/>
</dbReference>
<dbReference type="Gene3D" id="3.30.450.20">
    <property type="entry name" value="PAS domain"/>
    <property type="match status" value="1"/>
</dbReference>
<dbReference type="SMART" id="SM00283">
    <property type="entry name" value="MA"/>
    <property type="match status" value="1"/>
</dbReference>
<keyword evidence="6 9" id="KW-0472">Membrane</keyword>
<dbReference type="eggNOG" id="COG0840">
    <property type="taxonomic scope" value="Bacteria"/>
</dbReference>
<protein>
    <submittedName>
        <fullName evidence="11">Methyl-accepting chemotaxis sensory transducer with cache sensor</fullName>
    </submittedName>
</protein>
<keyword evidence="12" id="KW-1185">Reference proteome</keyword>
<keyword evidence="5 9" id="KW-1133">Transmembrane helix</keyword>
<dbReference type="InterPro" id="IPR004089">
    <property type="entry name" value="MCPsignal_dom"/>
</dbReference>
<gene>
    <name evidence="11" type="ORF">Cspa_c46520</name>
</gene>
<keyword evidence="2" id="KW-1003">Cell membrane</keyword>
<evidence type="ECO:0000313" key="12">
    <source>
        <dbReference type="Proteomes" id="UP000011728"/>
    </source>
</evidence>
<feature type="domain" description="Methyl-accepting transducer" evidence="10">
    <location>
        <begin position="429"/>
        <end position="686"/>
    </location>
</feature>
<name>M1LYN9_9CLOT</name>
<evidence type="ECO:0000256" key="2">
    <source>
        <dbReference type="ARBA" id="ARBA00022475"/>
    </source>
</evidence>
<dbReference type="InterPro" id="IPR033479">
    <property type="entry name" value="dCache_1"/>
</dbReference>
<accession>M1LYN9</accession>
<evidence type="ECO:0000256" key="3">
    <source>
        <dbReference type="ARBA" id="ARBA00022500"/>
    </source>
</evidence>
<dbReference type="Pfam" id="PF00015">
    <property type="entry name" value="MCPsignal"/>
    <property type="match status" value="1"/>
</dbReference>
<keyword evidence="3" id="KW-0145">Chemotaxis</keyword>
<evidence type="ECO:0000256" key="7">
    <source>
        <dbReference type="ARBA" id="ARBA00023224"/>
    </source>
</evidence>
<proteinExistence type="predicted"/>
<dbReference type="Pfam" id="PF02743">
    <property type="entry name" value="dCache_1"/>
    <property type="match status" value="1"/>
</dbReference>
<dbReference type="PANTHER" id="PTHR32089:SF112">
    <property type="entry name" value="LYSOZYME-LIKE PROTEIN-RELATED"/>
    <property type="match status" value="1"/>
</dbReference>
<dbReference type="PATRIC" id="fig|931276.5.peg.4689"/>
<evidence type="ECO:0000256" key="4">
    <source>
        <dbReference type="ARBA" id="ARBA00022692"/>
    </source>
</evidence>
<dbReference type="SUPFAM" id="SSF58104">
    <property type="entry name" value="Methyl-accepting chemotaxis protein (MCP) signaling domain"/>
    <property type="match status" value="1"/>
</dbReference>